<evidence type="ECO:0000259" key="11">
    <source>
        <dbReference type="PROSITE" id="PS50157"/>
    </source>
</evidence>
<evidence type="ECO:0000256" key="5">
    <source>
        <dbReference type="ARBA" id="ARBA00022833"/>
    </source>
</evidence>
<evidence type="ECO:0000256" key="8">
    <source>
        <dbReference type="ARBA" id="ARBA00023242"/>
    </source>
</evidence>
<evidence type="ECO:0000256" key="2">
    <source>
        <dbReference type="ARBA" id="ARBA00022723"/>
    </source>
</evidence>
<dbReference type="GO" id="GO:0000981">
    <property type="term" value="F:DNA-binding transcription factor activity, RNA polymerase II-specific"/>
    <property type="evidence" value="ECO:0007669"/>
    <property type="project" value="TreeGrafter"/>
</dbReference>
<evidence type="ECO:0000313" key="12">
    <source>
        <dbReference type="EMBL" id="KNZ55777.1"/>
    </source>
</evidence>
<comment type="subcellular location">
    <subcellularLocation>
        <location evidence="1">Nucleus</location>
    </subcellularLocation>
</comment>
<dbReference type="PANTHER" id="PTHR24394">
    <property type="entry name" value="ZINC FINGER PROTEIN"/>
    <property type="match status" value="1"/>
</dbReference>
<evidence type="ECO:0000256" key="3">
    <source>
        <dbReference type="ARBA" id="ARBA00022737"/>
    </source>
</evidence>
<keyword evidence="8" id="KW-0539">Nucleus</keyword>
<evidence type="ECO:0000256" key="7">
    <source>
        <dbReference type="ARBA" id="ARBA00023163"/>
    </source>
</evidence>
<dbReference type="InterPro" id="IPR036236">
    <property type="entry name" value="Znf_C2H2_sf"/>
</dbReference>
<accession>A0A0L6V5F1</accession>
<proteinExistence type="predicted"/>
<feature type="compositionally biased region" description="Polar residues" evidence="10">
    <location>
        <begin position="147"/>
        <end position="159"/>
    </location>
</feature>
<dbReference type="PANTHER" id="PTHR24394:SF48">
    <property type="entry name" value="ZINC FINGER PROTEIN 771"/>
    <property type="match status" value="1"/>
</dbReference>
<dbReference type="Proteomes" id="UP000037035">
    <property type="component" value="Unassembled WGS sequence"/>
</dbReference>
<dbReference type="SMART" id="SM00355">
    <property type="entry name" value="ZnF_C2H2"/>
    <property type="match status" value="2"/>
</dbReference>
<evidence type="ECO:0000256" key="6">
    <source>
        <dbReference type="ARBA" id="ARBA00023015"/>
    </source>
</evidence>
<gene>
    <name evidence="12" type="ORF">VP01_2585g2</name>
</gene>
<feature type="region of interest" description="Disordered" evidence="10">
    <location>
        <begin position="249"/>
        <end position="287"/>
    </location>
</feature>
<dbReference type="InterPro" id="IPR013087">
    <property type="entry name" value="Znf_C2H2_type"/>
</dbReference>
<evidence type="ECO:0000313" key="13">
    <source>
        <dbReference type="Proteomes" id="UP000037035"/>
    </source>
</evidence>
<feature type="domain" description="C2H2-type" evidence="11">
    <location>
        <begin position="199"/>
        <end position="226"/>
    </location>
</feature>
<dbReference type="SUPFAM" id="SSF57667">
    <property type="entry name" value="beta-beta-alpha zinc fingers"/>
    <property type="match status" value="1"/>
</dbReference>
<dbReference type="GO" id="GO:0003677">
    <property type="term" value="F:DNA binding"/>
    <property type="evidence" value="ECO:0007669"/>
    <property type="project" value="UniProtKB-KW"/>
</dbReference>
<keyword evidence="5" id="KW-0862">Zinc</keyword>
<dbReference type="PROSITE" id="PS00028">
    <property type="entry name" value="ZINC_FINGER_C2H2_1"/>
    <property type="match status" value="1"/>
</dbReference>
<keyword evidence="13" id="KW-1185">Reference proteome</keyword>
<dbReference type="VEuPathDB" id="FungiDB:VP01_2585g2"/>
<evidence type="ECO:0000256" key="1">
    <source>
        <dbReference type="ARBA" id="ARBA00004123"/>
    </source>
</evidence>
<dbReference type="EMBL" id="LAVV01007485">
    <property type="protein sequence ID" value="KNZ55777.1"/>
    <property type="molecule type" value="Genomic_DNA"/>
</dbReference>
<comment type="caution">
    <text evidence="12">The sequence shown here is derived from an EMBL/GenBank/DDBJ whole genome shotgun (WGS) entry which is preliminary data.</text>
</comment>
<evidence type="ECO:0000256" key="10">
    <source>
        <dbReference type="SAM" id="MobiDB-lite"/>
    </source>
</evidence>
<sequence length="700" mass="76679">MTLSPPYTDHDQFLRRQSTSSHQDAELYYSNNLHLNNPQATNNNTLELGGMTITSSGEISASNFSQTRPLHCNVGDHGQENDNNFLPSTRVAPRNDLSHPSGLQSSFPAYSPQSHHHQHQPLTVSTCGEANKFSAPQKTNTHHQRTHSYPNTGSGANTTESRVDQLNITTELLSNNVHNANFSSHPPKPTLKKNGKPLAKCPFCGMTFKKLEHCQRHERTHTLARPYTCTVCLKTFARQFNTLNRHIRLHSRSDGKMSTKKSSPTQPAQESARALSSSPSKKVQRNRMTSPICSNFDLFMTGSGVSPASFASPPHAHKPISRDRGLSLSALEHSTLQDHLRRDPLMLSGNPRQSICLPLQRHQEQLAQPHHQPAHPFQYQQAPSSSSQLGLEMLSSPSDSLAGYSYVEPTETRRGSWCPGGTQNWAKIPPLAPDDPGVSMPSTRRYSHQPQNLSLGAASWSKTLTNTFGLVEGGTGPVPLSAPATCTNWGAPLIGSGASETINSPVVGPLVGPKWETLPQLYETEPLILTGWSSLGCLEEDDHIKFNPESSINSTGTSQILVSSTSQPGSFNQPNLIDQSCSTGLPSTKATQEPPLESNSSVHWSSPPGGSLSYHHIGLDSVPGNTVTGFTSSDPMVKCFENLWQGSPKQSYSQRFCPPFWNPPVCNNNHEKEQKATVLDPTSLLTRNPWEDNQMVELNF</sequence>
<evidence type="ECO:0000256" key="9">
    <source>
        <dbReference type="PROSITE-ProRule" id="PRU00042"/>
    </source>
</evidence>
<dbReference type="PROSITE" id="PS50157">
    <property type="entry name" value="ZINC_FINGER_C2H2_2"/>
    <property type="match status" value="1"/>
</dbReference>
<keyword evidence="7" id="KW-0804">Transcription</keyword>
<dbReference type="Gene3D" id="3.30.160.60">
    <property type="entry name" value="Classic Zinc Finger"/>
    <property type="match status" value="2"/>
</dbReference>
<feature type="region of interest" description="Disordered" evidence="10">
    <location>
        <begin position="135"/>
        <end position="159"/>
    </location>
</feature>
<dbReference type="GO" id="GO:0005634">
    <property type="term" value="C:nucleus"/>
    <property type="evidence" value="ECO:0007669"/>
    <property type="project" value="UniProtKB-SubCell"/>
</dbReference>
<feature type="compositionally biased region" description="Polar residues" evidence="10">
    <location>
        <begin position="548"/>
        <end position="604"/>
    </location>
</feature>
<keyword evidence="6" id="KW-0805">Transcription regulation</keyword>
<keyword evidence="3" id="KW-0677">Repeat</keyword>
<dbReference type="STRING" id="27349.A0A0L6V5F1"/>
<dbReference type="AlphaFoldDB" id="A0A0L6V5F1"/>
<feature type="region of interest" description="Disordered" evidence="10">
    <location>
        <begin position="67"/>
        <end position="119"/>
    </location>
</feature>
<keyword evidence="4 9" id="KW-0863">Zinc-finger</keyword>
<dbReference type="OrthoDB" id="8922241at2759"/>
<organism evidence="12 13">
    <name type="scientific">Puccinia sorghi</name>
    <dbReference type="NCBI Taxonomy" id="27349"/>
    <lineage>
        <taxon>Eukaryota</taxon>
        <taxon>Fungi</taxon>
        <taxon>Dikarya</taxon>
        <taxon>Basidiomycota</taxon>
        <taxon>Pucciniomycotina</taxon>
        <taxon>Pucciniomycetes</taxon>
        <taxon>Pucciniales</taxon>
        <taxon>Pucciniaceae</taxon>
        <taxon>Puccinia</taxon>
    </lineage>
</organism>
<feature type="compositionally biased region" description="Polar residues" evidence="10">
    <location>
        <begin position="260"/>
        <end position="287"/>
    </location>
</feature>
<feature type="region of interest" description="Disordered" evidence="10">
    <location>
        <begin position="547"/>
        <end position="607"/>
    </location>
</feature>
<name>A0A0L6V5F1_9BASI</name>
<dbReference type="GO" id="GO:0008270">
    <property type="term" value="F:zinc ion binding"/>
    <property type="evidence" value="ECO:0007669"/>
    <property type="project" value="UniProtKB-KW"/>
</dbReference>
<keyword evidence="2" id="KW-0479">Metal-binding</keyword>
<reference evidence="12 13" key="1">
    <citation type="submission" date="2015-08" db="EMBL/GenBank/DDBJ databases">
        <title>Next Generation Sequencing and Analysis of the Genome of Puccinia sorghi L Schw, the Causal Agent of Maize Common Rust.</title>
        <authorList>
            <person name="Rochi L."/>
            <person name="Burguener G."/>
            <person name="Darino M."/>
            <person name="Turjanski A."/>
            <person name="Kreff E."/>
            <person name="Dieguez M.J."/>
            <person name="Sacco F."/>
        </authorList>
    </citation>
    <scope>NUCLEOTIDE SEQUENCE [LARGE SCALE GENOMIC DNA]</scope>
    <source>
        <strain evidence="12 13">RO10H11247</strain>
    </source>
</reference>
<protein>
    <recommendedName>
        <fullName evidence="11">C2H2-type domain-containing protein</fullName>
    </recommendedName>
</protein>
<evidence type="ECO:0000256" key="4">
    <source>
        <dbReference type="ARBA" id="ARBA00022771"/>
    </source>
</evidence>